<accession>A0ACD3ANC0</accession>
<organism evidence="1 2">
    <name type="scientific">Pluteus cervinus</name>
    <dbReference type="NCBI Taxonomy" id="181527"/>
    <lineage>
        <taxon>Eukaryota</taxon>
        <taxon>Fungi</taxon>
        <taxon>Dikarya</taxon>
        <taxon>Basidiomycota</taxon>
        <taxon>Agaricomycotina</taxon>
        <taxon>Agaricomycetes</taxon>
        <taxon>Agaricomycetidae</taxon>
        <taxon>Agaricales</taxon>
        <taxon>Pluteineae</taxon>
        <taxon>Pluteaceae</taxon>
        <taxon>Pluteus</taxon>
    </lineage>
</organism>
<dbReference type="EMBL" id="ML208376">
    <property type="protein sequence ID" value="TFK67418.1"/>
    <property type="molecule type" value="Genomic_DNA"/>
</dbReference>
<keyword evidence="2" id="KW-1185">Reference proteome</keyword>
<proteinExistence type="predicted"/>
<protein>
    <submittedName>
        <fullName evidence="1">Acid protease</fullName>
    </submittedName>
</protein>
<keyword evidence="1" id="KW-0645">Protease</keyword>
<sequence>MFVAVSFVFSLLSLGRCADPGWVSLNVTVAQNMTDADYLWSQVRVLIGTPPQPVDVTLNMGGALFAAWSSDCLYCPGSTPFDMSASSTLEPNNAPWSGNSVDGSGMWYHDSVSFGGVLTNSDIDFVSFQSMSTNFYSRLLNGVLGLSVDPPQAKYPSVLTKMWEAGTLMNPVIGMRLDPLKPRLTIGALDPEDYVGEINWVETGSHHSIFPSFKIDGLKGYNGSFIPFGVDNLVTSISSYLANIYVPEGNPYALDEGYTGPVHSINLYPDGGFAFECNSTAQGLSMSHVFLTVTINGVDYPMDSAYNMIRPPSLVSAAGFCNVALRNTTAADDVDVMLGQPFLRSVYLAYRFPTDNCPGYYGFAFPSGANRTQDQINQKPTSTPSLSSQCLVLSQPTSTPSISSSSSDSNKNNKGTGAFEVYGGDDEQVPLLDAENLKRAVWNKTLT</sequence>
<evidence type="ECO:0000313" key="1">
    <source>
        <dbReference type="EMBL" id="TFK67418.1"/>
    </source>
</evidence>
<name>A0ACD3ANC0_9AGAR</name>
<dbReference type="Proteomes" id="UP000308600">
    <property type="component" value="Unassembled WGS sequence"/>
</dbReference>
<keyword evidence="1" id="KW-0378">Hydrolase</keyword>
<reference evidence="1 2" key="1">
    <citation type="journal article" date="2019" name="Nat. Ecol. Evol.">
        <title>Megaphylogeny resolves global patterns of mushroom evolution.</title>
        <authorList>
            <person name="Varga T."/>
            <person name="Krizsan K."/>
            <person name="Foldi C."/>
            <person name="Dima B."/>
            <person name="Sanchez-Garcia M."/>
            <person name="Sanchez-Ramirez S."/>
            <person name="Szollosi G.J."/>
            <person name="Szarkandi J.G."/>
            <person name="Papp V."/>
            <person name="Albert L."/>
            <person name="Andreopoulos W."/>
            <person name="Angelini C."/>
            <person name="Antonin V."/>
            <person name="Barry K.W."/>
            <person name="Bougher N.L."/>
            <person name="Buchanan P."/>
            <person name="Buyck B."/>
            <person name="Bense V."/>
            <person name="Catcheside P."/>
            <person name="Chovatia M."/>
            <person name="Cooper J."/>
            <person name="Damon W."/>
            <person name="Desjardin D."/>
            <person name="Finy P."/>
            <person name="Geml J."/>
            <person name="Haridas S."/>
            <person name="Hughes K."/>
            <person name="Justo A."/>
            <person name="Karasinski D."/>
            <person name="Kautmanova I."/>
            <person name="Kiss B."/>
            <person name="Kocsube S."/>
            <person name="Kotiranta H."/>
            <person name="LaButti K.M."/>
            <person name="Lechner B.E."/>
            <person name="Liimatainen K."/>
            <person name="Lipzen A."/>
            <person name="Lukacs Z."/>
            <person name="Mihaltcheva S."/>
            <person name="Morgado L.N."/>
            <person name="Niskanen T."/>
            <person name="Noordeloos M.E."/>
            <person name="Ohm R.A."/>
            <person name="Ortiz-Santana B."/>
            <person name="Ovrebo C."/>
            <person name="Racz N."/>
            <person name="Riley R."/>
            <person name="Savchenko A."/>
            <person name="Shiryaev A."/>
            <person name="Soop K."/>
            <person name="Spirin V."/>
            <person name="Szebenyi C."/>
            <person name="Tomsovsky M."/>
            <person name="Tulloss R.E."/>
            <person name="Uehling J."/>
            <person name="Grigoriev I.V."/>
            <person name="Vagvolgyi C."/>
            <person name="Papp T."/>
            <person name="Martin F.M."/>
            <person name="Miettinen O."/>
            <person name="Hibbett D.S."/>
            <person name="Nagy L.G."/>
        </authorList>
    </citation>
    <scope>NUCLEOTIDE SEQUENCE [LARGE SCALE GENOMIC DNA]</scope>
    <source>
        <strain evidence="1 2">NL-1719</strain>
    </source>
</reference>
<evidence type="ECO:0000313" key="2">
    <source>
        <dbReference type="Proteomes" id="UP000308600"/>
    </source>
</evidence>
<gene>
    <name evidence="1" type="ORF">BDN72DRAFT_822385</name>
</gene>